<evidence type="ECO:0000313" key="2">
    <source>
        <dbReference type="EMBL" id="JAT42159.1"/>
    </source>
</evidence>
<accession>A0A1D1XIC6</accession>
<feature type="compositionally biased region" description="Polar residues" evidence="1">
    <location>
        <begin position="9"/>
        <end position="22"/>
    </location>
</feature>
<proteinExistence type="predicted"/>
<organism evidence="2">
    <name type="scientific">Anthurium amnicola</name>
    <dbReference type="NCBI Taxonomy" id="1678845"/>
    <lineage>
        <taxon>Eukaryota</taxon>
        <taxon>Viridiplantae</taxon>
        <taxon>Streptophyta</taxon>
        <taxon>Embryophyta</taxon>
        <taxon>Tracheophyta</taxon>
        <taxon>Spermatophyta</taxon>
        <taxon>Magnoliopsida</taxon>
        <taxon>Liliopsida</taxon>
        <taxon>Araceae</taxon>
        <taxon>Pothoideae</taxon>
        <taxon>Potheae</taxon>
        <taxon>Anthurium</taxon>
    </lineage>
</organism>
<dbReference type="AlphaFoldDB" id="A0A1D1XIC6"/>
<reference evidence="2" key="1">
    <citation type="submission" date="2015-07" db="EMBL/GenBank/DDBJ databases">
        <title>Transcriptome Assembly of Anthurium amnicola.</title>
        <authorList>
            <person name="Suzuki J."/>
        </authorList>
    </citation>
    <scope>NUCLEOTIDE SEQUENCE</scope>
</reference>
<dbReference type="EMBL" id="GDJX01025777">
    <property type="protein sequence ID" value="JAT42159.1"/>
    <property type="molecule type" value="Transcribed_RNA"/>
</dbReference>
<sequence length="202" mass="22111">QKQSPRPPNDLSSPDPSHPTGTRQRQARQQSSAGEARGGGRHLHCSRGGGSSRSAWKVSSPRTLPEGGRTSDVAEAEQGREREREREDHHDVSTRKELGEGKLRRSGEEEKRQSRGLGERERYAIPNFQLSSMPTHPSVTSPSLQHASGTYITLLSHGRIALPSTCSAATVLLQSPPSAQDGDRHECDELRRVTCQAIIIGR</sequence>
<evidence type="ECO:0000256" key="1">
    <source>
        <dbReference type="SAM" id="MobiDB-lite"/>
    </source>
</evidence>
<feature type="non-terminal residue" evidence="2">
    <location>
        <position position="1"/>
    </location>
</feature>
<name>A0A1D1XIC6_9ARAE</name>
<feature type="compositionally biased region" description="Basic and acidic residues" evidence="1">
    <location>
        <begin position="77"/>
        <end position="122"/>
    </location>
</feature>
<protein>
    <submittedName>
        <fullName evidence="2">Tripartite motif-containing protein 26</fullName>
    </submittedName>
</protein>
<feature type="region of interest" description="Disordered" evidence="1">
    <location>
        <begin position="1"/>
        <end position="122"/>
    </location>
</feature>
<feature type="compositionally biased region" description="Low complexity" evidence="1">
    <location>
        <begin position="23"/>
        <end position="33"/>
    </location>
</feature>
<gene>
    <name evidence="2" type="primary">TRIM26</name>
    <name evidence="2" type="ORF">g.98539</name>
</gene>